<comment type="function">
    <text evidence="1">Required for vesicle-mediated transport. Catalyzes the fusion of transport vesicles within the Golgi cisternae. Is also required for transport from the endoplasmic reticulum to the Golgi stack. Seems to function as a fusion protein required for the delivery of cargo proteins to all compartments of the Golgi stack independent of vesicle origin.</text>
</comment>
<dbReference type="OrthoDB" id="191769at2759"/>
<keyword evidence="1" id="KW-0067">ATP-binding</keyword>
<feature type="chain" id="PRO_5035249801" description="Vesicle-fusing ATPase" evidence="3">
    <location>
        <begin position="19"/>
        <end position="837"/>
    </location>
</feature>
<sequence>MLAVLRLCLALIDRALWALPSTFALAARRARLRASTPVLVLVAKYPTPGASKTRLAASGLGDARTAEVARAMLLDVLARHARAGPRVQRVLLFSPPDGAHADKFARLLREAGCAEGDWTLVPMRSTDARSSNLTAVLMDALTRVRARFAPVSTTIFIGADAPTVGEDAVRAAIVAGLDGRAHLCPAEDGGYTLLGVPADAPASIFAGVRWSAATTAISQAARLAEAGVRVDIGATFVDVDDAASFEDLREKLAADDGQRALCSRVWALIEHGVAAHAEPNAGAADAPAAAEADATAAEPLRTGACSDAAVVARAAQAGELQLVRGEAFGIGGLDEALQTIARRVLATRALNPALVERLRLRHTRGLLLHGPPGTGKTLAARALGRLLGCADERVRLVAGPELYNQYVGRSESNVRELFADAEREQREYAEAAAGVGDAGARAPPRLHMLIFDEIDALTARRADTDGGSGASVTGSLVLSQLLAKLDGLSPLNNIFVAGTTNRLDAIDEALLRPGRLELQLEIGLPAVGARAQILHIHTAPLRREGRLALDAAGLDALAALAVNYTGAELEAAVRAAVSRTVVGARRGAPWSVSARELEAGLRDVRPAFGDADGREALARMCARGAPPRAGAAPNDGGGGDGDGRAGDAEIAGLPELCARVRSAARGELGGGTFAVLVCGAGTDALARARTRAAVAAARAADAPLLRVLASEEPRLLGKRPFERAEVLARTVREAHRSPVSCVVLEHVDRLAGAHLVRGLPPCAGDSATPTAARVDFDRELLGAVVGALTAQPREPTHVCVLVCTCASDAACDALFSRTAGEDAFFHAVLAVGHKVSS</sequence>
<keyword evidence="1" id="KW-0378">Hydrolase</keyword>
<feature type="compositionally biased region" description="Low complexity" evidence="2">
    <location>
        <begin position="625"/>
        <end position="634"/>
    </location>
</feature>
<dbReference type="EMBL" id="JAGTXO010000012">
    <property type="protein sequence ID" value="KAG8464676.1"/>
    <property type="molecule type" value="Genomic_DNA"/>
</dbReference>
<gene>
    <name evidence="5" type="ORF">KFE25_010044</name>
</gene>
<evidence type="ECO:0000256" key="2">
    <source>
        <dbReference type="SAM" id="MobiDB-lite"/>
    </source>
</evidence>
<dbReference type="Pfam" id="PF00004">
    <property type="entry name" value="AAA"/>
    <property type="match status" value="1"/>
</dbReference>
<proteinExistence type="inferred from homology"/>
<feature type="signal peptide" evidence="3">
    <location>
        <begin position="1"/>
        <end position="18"/>
    </location>
</feature>
<dbReference type="InterPro" id="IPR003959">
    <property type="entry name" value="ATPase_AAA_core"/>
</dbReference>
<evidence type="ECO:0000259" key="4">
    <source>
        <dbReference type="SMART" id="SM00382"/>
    </source>
</evidence>
<dbReference type="GO" id="GO:0035494">
    <property type="term" value="P:SNARE complex disassembly"/>
    <property type="evidence" value="ECO:0007669"/>
    <property type="project" value="InterPro"/>
</dbReference>
<feature type="domain" description="AAA+ ATPase" evidence="4">
    <location>
        <begin position="362"/>
        <end position="526"/>
    </location>
</feature>
<dbReference type="InterPro" id="IPR029044">
    <property type="entry name" value="Nucleotide-diphossugar_trans"/>
</dbReference>
<dbReference type="InterPro" id="IPR018641">
    <property type="entry name" value="Trfase_1_rSAM/seldom-assoc"/>
</dbReference>
<dbReference type="SMART" id="SM00382">
    <property type="entry name" value="AAA"/>
    <property type="match status" value="1"/>
</dbReference>
<evidence type="ECO:0000313" key="5">
    <source>
        <dbReference type="EMBL" id="KAG8464676.1"/>
    </source>
</evidence>
<dbReference type="Pfam" id="PF09837">
    <property type="entry name" value="DUF2064"/>
    <property type="match status" value="1"/>
</dbReference>
<keyword evidence="1" id="KW-0547">Nucleotide-binding</keyword>
<comment type="similarity">
    <text evidence="1">Belongs to the AAA ATPase family.</text>
</comment>
<keyword evidence="1" id="KW-0653">Protein transport</keyword>
<dbReference type="EC" id="3.6.4.6" evidence="1"/>
<keyword evidence="1" id="KW-0813">Transport</keyword>
<dbReference type="SUPFAM" id="SSF53448">
    <property type="entry name" value="Nucleotide-diphospho-sugar transferases"/>
    <property type="match status" value="1"/>
</dbReference>
<name>A0A8J6CB20_DIALT</name>
<keyword evidence="1" id="KW-0479">Metal-binding</keyword>
<dbReference type="InterPro" id="IPR027417">
    <property type="entry name" value="P-loop_NTPase"/>
</dbReference>
<dbReference type="Gene3D" id="3.40.50.300">
    <property type="entry name" value="P-loop containing nucleotide triphosphate hydrolases"/>
    <property type="match status" value="1"/>
</dbReference>
<comment type="subcellular location">
    <subcellularLocation>
        <location evidence="1">Cytoplasm</location>
    </subcellularLocation>
</comment>
<dbReference type="InterPro" id="IPR039812">
    <property type="entry name" value="Vesicle-fus_ATPase"/>
</dbReference>
<keyword evidence="6" id="KW-1185">Reference proteome</keyword>
<dbReference type="AlphaFoldDB" id="A0A8J6CB20"/>
<dbReference type="GO" id="GO:0006891">
    <property type="term" value="P:intra-Golgi vesicle-mediated transport"/>
    <property type="evidence" value="ECO:0007669"/>
    <property type="project" value="TreeGrafter"/>
</dbReference>
<keyword evidence="1" id="KW-0931">ER-Golgi transport</keyword>
<evidence type="ECO:0000256" key="1">
    <source>
        <dbReference type="RuleBase" id="RU367045"/>
    </source>
</evidence>
<dbReference type="GO" id="GO:0046872">
    <property type="term" value="F:metal ion binding"/>
    <property type="evidence" value="ECO:0007669"/>
    <property type="project" value="UniProtKB-UniRule"/>
</dbReference>
<reference evidence="5" key="1">
    <citation type="submission" date="2021-05" db="EMBL/GenBank/DDBJ databases">
        <title>The genome of the haptophyte Pavlova lutheri (Diacronema luteri, Pavlovales) - a model for lipid biosynthesis in eukaryotic algae.</title>
        <authorList>
            <person name="Hulatt C.J."/>
            <person name="Posewitz M.C."/>
        </authorList>
    </citation>
    <scope>NUCLEOTIDE SEQUENCE</scope>
    <source>
        <strain evidence="5">NIVA-4/92</strain>
    </source>
</reference>
<keyword evidence="3" id="KW-0732">Signal</keyword>
<comment type="caution">
    <text evidence="5">The sequence shown here is derived from an EMBL/GenBank/DDBJ whole genome shotgun (WGS) entry which is preliminary data.</text>
</comment>
<dbReference type="Gene3D" id="1.10.8.60">
    <property type="match status" value="1"/>
</dbReference>
<evidence type="ECO:0000313" key="6">
    <source>
        <dbReference type="Proteomes" id="UP000751190"/>
    </source>
</evidence>
<dbReference type="GO" id="GO:0043001">
    <property type="term" value="P:Golgi to plasma membrane protein transport"/>
    <property type="evidence" value="ECO:0007669"/>
    <property type="project" value="TreeGrafter"/>
</dbReference>
<dbReference type="GO" id="GO:0005795">
    <property type="term" value="C:Golgi stack"/>
    <property type="evidence" value="ECO:0007669"/>
    <property type="project" value="TreeGrafter"/>
</dbReference>
<accession>A0A8J6CB20</accession>
<dbReference type="PANTHER" id="PTHR23078">
    <property type="entry name" value="VESICULAR-FUSION PROTEIN NSF"/>
    <property type="match status" value="1"/>
</dbReference>
<comment type="catalytic activity">
    <reaction evidence="1">
        <text>ATP + H2O = ADP + phosphate + H(+)</text>
        <dbReference type="Rhea" id="RHEA:13065"/>
        <dbReference type="ChEBI" id="CHEBI:15377"/>
        <dbReference type="ChEBI" id="CHEBI:15378"/>
        <dbReference type="ChEBI" id="CHEBI:30616"/>
        <dbReference type="ChEBI" id="CHEBI:43474"/>
        <dbReference type="ChEBI" id="CHEBI:456216"/>
        <dbReference type="EC" id="3.6.4.6"/>
    </reaction>
</comment>
<keyword evidence="1" id="KW-0963">Cytoplasm</keyword>
<dbReference type="SUPFAM" id="SSF52540">
    <property type="entry name" value="P-loop containing nucleoside triphosphate hydrolases"/>
    <property type="match status" value="1"/>
</dbReference>
<dbReference type="Proteomes" id="UP000751190">
    <property type="component" value="Unassembled WGS sequence"/>
</dbReference>
<dbReference type="PANTHER" id="PTHR23078:SF2">
    <property type="entry name" value="VESICLE-FUSING ATPASE"/>
    <property type="match status" value="1"/>
</dbReference>
<keyword evidence="1" id="KW-0460">Magnesium</keyword>
<evidence type="ECO:0000256" key="3">
    <source>
        <dbReference type="SAM" id="SignalP"/>
    </source>
</evidence>
<dbReference type="Gene3D" id="3.90.550.10">
    <property type="entry name" value="Spore Coat Polysaccharide Biosynthesis Protein SpsA, Chain A"/>
    <property type="match status" value="1"/>
</dbReference>
<dbReference type="GO" id="GO:0005524">
    <property type="term" value="F:ATP binding"/>
    <property type="evidence" value="ECO:0007669"/>
    <property type="project" value="UniProtKB-UniRule"/>
</dbReference>
<organism evidence="5 6">
    <name type="scientific">Diacronema lutheri</name>
    <name type="common">Unicellular marine alga</name>
    <name type="synonym">Monochrysis lutheri</name>
    <dbReference type="NCBI Taxonomy" id="2081491"/>
    <lineage>
        <taxon>Eukaryota</taxon>
        <taxon>Haptista</taxon>
        <taxon>Haptophyta</taxon>
        <taxon>Pavlovophyceae</taxon>
        <taxon>Pavlovales</taxon>
        <taxon>Pavlovaceae</taxon>
        <taxon>Diacronema</taxon>
    </lineage>
</organism>
<dbReference type="InterPro" id="IPR003593">
    <property type="entry name" value="AAA+_ATPase"/>
</dbReference>
<dbReference type="GO" id="GO:0016887">
    <property type="term" value="F:ATP hydrolysis activity"/>
    <property type="evidence" value="ECO:0007669"/>
    <property type="project" value="InterPro"/>
</dbReference>
<feature type="region of interest" description="Disordered" evidence="2">
    <location>
        <begin position="625"/>
        <end position="645"/>
    </location>
</feature>
<dbReference type="FunFam" id="3.40.50.300:FF:000154">
    <property type="entry name" value="Vesicle-fusing ATPase 1"/>
    <property type="match status" value="1"/>
</dbReference>
<protein>
    <recommendedName>
        <fullName evidence="1">Vesicle-fusing ATPase</fullName>
        <ecNumber evidence="1">3.6.4.6</ecNumber>
    </recommendedName>
</protein>
<comment type="cofactor">
    <cofactor evidence="1">
        <name>Mg(2+)</name>
        <dbReference type="ChEBI" id="CHEBI:18420"/>
    </cofactor>
    <text evidence="1">Binds 1 Mg(2+) ion per subunit.</text>
</comment>